<keyword evidence="3" id="KW-0560">Oxidoreductase</keyword>
<dbReference type="PANTHER" id="PTHR42799">
    <property type="entry name" value="MITOCHONDRIAL PEPTIDE METHIONINE SULFOXIDE REDUCTASE"/>
    <property type="match status" value="1"/>
</dbReference>
<dbReference type="GO" id="GO:0008113">
    <property type="term" value="F:peptide-methionine (S)-S-oxide reductase activity"/>
    <property type="evidence" value="ECO:0007669"/>
    <property type="project" value="UniProtKB-EC"/>
</dbReference>
<organism evidence="9">
    <name type="scientific">Ulva fasciata</name>
    <dbReference type="NCBI Taxonomy" id="111617"/>
    <lineage>
        <taxon>Eukaryota</taxon>
        <taxon>Viridiplantae</taxon>
        <taxon>Chlorophyta</taxon>
        <taxon>core chlorophytes</taxon>
        <taxon>Ulvophyceae</taxon>
        <taxon>OUU clade</taxon>
        <taxon>Ulvales</taxon>
        <taxon>Ulvaceae</taxon>
        <taxon>Ulva</taxon>
    </lineage>
</organism>
<evidence type="ECO:0000256" key="2">
    <source>
        <dbReference type="ARBA" id="ARBA00012502"/>
    </source>
</evidence>
<dbReference type="SUPFAM" id="SSF55068">
    <property type="entry name" value="Peptide methionine sulfoxide reductase"/>
    <property type="match status" value="1"/>
</dbReference>
<sequence length="257" mass="28415">MRPTLARAQRIATHTRFARNNKASLSSNFKSISGVAAFEFVKSSTEGPITSRQAKSYSILDWARQASMGCELAPKEAPEGMQLGTFLGGCFWGLELAMQRVPGVVKTSVGYTGGDTPNPTYETVCSGRTGHAEAVQVVFDPQETTFTKILEAYAAQTDVTTLNRQGNDRGTMYRSGVYYHNDEQKEATEAYFKQLNEEIAAGKWKKWAGDKVVAEIKPAGDYYIAEKYHQQYLSFGGRFGMQQSAEKGCTDKIRCYG</sequence>
<evidence type="ECO:0000256" key="7">
    <source>
        <dbReference type="ARBA" id="ARBA00048782"/>
    </source>
</evidence>
<feature type="domain" description="Peptide methionine sulphoxide reductase MsrA" evidence="8">
    <location>
        <begin position="85"/>
        <end position="234"/>
    </location>
</feature>
<dbReference type="GO" id="GO:0034599">
    <property type="term" value="P:cellular response to oxidative stress"/>
    <property type="evidence" value="ECO:0007669"/>
    <property type="project" value="TreeGrafter"/>
</dbReference>
<dbReference type="EC" id="1.8.4.11" evidence="2"/>
<dbReference type="InterPro" id="IPR002569">
    <property type="entry name" value="Met_Sox_Rdtase_MsrA_dom"/>
</dbReference>
<dbReference type="AlphaFoldDB" id="D0PNI9"/>
<dbReference type="InterPro" id="IPR036509">
    <property type="entry name" value="Met_Sox_Rdtase_MsrA_sf"/>
</dbReference>
<comment type="catalytic activity">
    <reaction evidence="6">
        <text>L-methionyl-[protein] + [thioredoxin]-disulfide + H2O = L-methionyl-(S)-S-oxide-[protein] + [thioredoxin]-dithiol</text>
        <dbReference type="Rhea" id="RHEA:14217"/>
        <dbReference type="Rhea" id="RHEA-COMP:10698"/>
        <dbReference type="Rhea" id="RHEA-COMP:10700"/>
        <dbReference type="Rhea" id="RHEA-COMP:12313"/>
        <dbReference type="Rhea" id="RHEA-COMP:12315"/>
        <dbReference type="ChEBI" id="CHEBI:15377"/>
        <dbReference type="ChEBI" id="CHEBI:16044"/>
        <dbReference type="ChEBI" id="CHEBI:29950"/>
        <dbReference type="ChEBI" id="CHEBI:44120"/>
        <dbReference type="ChEBI" id="CHEBI:50058"/>
        <dbReference type="EC" id="1.8.4.11"/>
    </reaction>
</comment>
<dbReference type="Gene3D" id="3.30.1060.10">
    <property type="entry name" value="Peptide methionine sulphoxide reductase MsrA"/>
    <property type="match status" value="1"/>
</dbReference>
<evidence type="ECO:0000256" key="3">
    <source>
        <dbReference type="ARBA" id="ARBA00023002"/>
    </source>
</evidence>
<evidence type="ECO:0000256" key="5">
    <source>
        <dbReference type="ARBA" id="ARBA00030643"/>
    </source>
</evidence>
<evidence type="ECO:0000313" key="9">
    <source>
        <dbReference type="EMBL" id="ABR23156.1"/>
    </source>
</evidence>
<dbReference type="PANTHER" id="PTHR42799:SF2">
    <property type="entry name" value="MITOCHONDRIAL PEPTIDE METHIONINE SULFOXIDE REDUCTASE"/>
    <property type="match status" value="1"/>
</dbReference>
<dbReference type="InterPro" id="IPR050162">
    <property type="entry name" value="MsrA_MetSO_reductase"/>
</dbReference>
<evidence type="ECO:0000256" key="6">
    <source>
        <dbReference type="ARBA" id="ARBA00047806"/>
    </source>
</evidence>
<reference evidence="9" key="2">
    <citation type="journal article" date="2009" name="Aquat. Toxicol.">
        <title>Expression of genes involved in redox homeostasis and antioxidant defense in a marine macroalga Ulva fasciata by excess copper.</title>
        <authorList>
            <person name="Wu T.M."/>
            <person name="Hsu Y.T."/>
            <person name="Sung M.S."/>
            <person name="Hsu Y.T."/>
            <person name="Lee T.M."/>
        </authorList>
    </citation>
    <scope>NUCLEOTIDE SEQUENCE</scope>
</reference>
<name>D0PNI9_9CHLO</name>
<protein>
    <recommendedName>
        <fullName evidence="2">peptide-methionine (S)-S-oxide reductase</fullName>
        <ecNumber evidence="2">1.8.4.11</ecNumber>
    </recommendedName>
    <alternativeName>
        <fullName evidence="5">Peptide-methionine (S)-S-oxide reductase</fullName>
    </alternativeName>
    <alternativeName>
        <fullName evidence="4">Protein-methionine-S-oxide reductase</fullName>
    </alternativeName>
</protein>
<dbReference type="GO" id="GO:0005737">
    <property type="term" value="C:cytoplasm"/>
    <property type="evidence" value="ECO:0007669"/>
    <property type="project" value="TreeGrafter"/>
</dbReference>
<evidence type="ECO:0000259" key="8">
    <source>
        <dbReference type="Pfam" id="PF01625"/>
    </source>
</evidence>
<dbReference type="FunFam" id="3.30.1060.10:FF:000002">
    <property type="entry name" value="Peptide methionine sulfoxide reductase"/>
    <property type="match status" value="1"/>
</dbReference>
<reference evidence="9" key="1">
    <citation type="submission" date="2007-02" db="EMBL/GenBank/DDBJ databases">
        <authorList>
            <person name="Lee T.-M."/>
            <person name="Wu T.-M."/>
        </authorList>
    </citation>
    <scope>NUCLEOTIDE SEQUENCE</scope>
</reference>
<proteinExistence type="evidence at transcript level"/>
<comment type="catalytic activity">
    <reaction evidence="7">
        <text>[thioredoxin]-disulfide + L-methionine + H2O = L-methionine (S)-S-oxide + [thioredoxin]-dithiol</text>
        <dbReference type="Rhea" id="RHEA:19993"/>
        <dbReference type="Rhea" id="RHEA-COMP:10698"/>
        <dbReference type="Rhea" id="RHEA-COMP:10700"/>
        <dbReference type="ChEBI" id="CHEBI:15377"/>
        <dbReference type="ChEBI" id="CHEBI:29950"/>
        <dbReference type="ChEBI" id="CHEBI:50058"/>
        <dbReference type="ChEBI" id="CHEBI:57844"/>
        <dbReference type="ChEBI" id="CHEBI:58772"/>
        <dbReference type="EC" id="1.8.4.11"/>
    </reaction>
</comment>
<evidence type="ECO:0000256" key="4">
    <source>
        <dbReference type="ARBA" id="ARBA00030273"/>
    </source>
</evidence>
<dbReference type="EMBL" id="EF437242">
    <property type="protein sequence ID" value="ABR23156.1"/>
    <property type="molecule type" value="mRNA"/>
</dbReference>
<dbReference type="Pfam" id="PF01625">
    <property type="entry name" value="PMSR"/>
    <property type="match status" value="1"/>
</dbReference>
<dbReference type="NCBIfam" id="TIGR00401">
    <property type="entry name" value="msrA"/>
    <property type="match status" value="1"/>
</dbReference>
<dbReference type="HAMAP" id="MF_01401">
    <property type="entry name" value="MsrA"/>
    <property type="match status" value="1"/>
</dbReference>
<accession>D0PNI9</accession>
<comment type="similarity">
    <text evidence="1">Belongs to the MsrA Met sulfoxide reductase family.</text>
</comment>
<evidence type="ECO:0000256" key="1">
    <source>
        <dbReference type="ARBA" id="ARBA00005591"/>
    </source>
</evidence>